<feature type="region of interest" description="Disordered" evidence="1">
    <location>
        <begin position="314"/>
        <end position="357"/>
    </location>
</feature>
<dbReference type="InterPro" id="IPR012337">
    <property type="entry name" value="RNaseH-like_sf"/>
</dbReference>
<dbReference type="Pfam" id="PF25597">
    <property type="entry name" value="SH3_retrovirus"/>
    <property type="match status" value="1"/>
</dbReference>
<dbReference type="InterPro" id="IPR039537">
    <property type="entry name" value="Retrotran_Ty1/copia-like"/>
</dbReference>
<reference evidence="3" key="2">
    <citation type="submission" date="2022-01" db="EMBL/GenBank/DDBJ databases">
        <authorList>
            <person name="Yamashiro T."/>
            <person name="Shiraishi A."/>
            <person name="Satake H."/>
            <person name="Nakayama K."/>
        </authorList>
    </citation>
    <scope>NUCLEOTIDE SEQUENCE</scope>
</reference>
<keyword evidence="4" id="KW-1185">Reference proteome</keyword>
<proteinExistence type="predicted"/>
<evidence type="ECO:0000256" key="1">
    <source>
        <dbReference type="SAM" id="MobiDB-lite"/>
    </source>
</evidence>
<accession>A0ABQ5HFY2</accession>
<evidence type="ECO:0000313" key="4">
    <source>
        <dbReference type="Proteomes" id="UP001151760"/>
    </source>
</evidence>
<dbReference type="PANTHER" id="PTHR42648:SF18">
    <property type="entry name" value="RETROTRANSPOSON, UNCLASSIFIED-LIKE PROTEIN"/>
    <property type="match status" value="1"/>
</dbReference>
<feature type="domain" description="Integrase catalytic" evidence="2">
    <location>
        <begin position="115"/>
        <end position="227"/>
    </location>
</feature>
<feature type="region of interest" description="Disordered" evidence="1">
    <location>
        <begin position="1"/>
        <end position="41"/>
    </location>
</feature>
<protein>
    <submittedName>
        <fullName evidence="3">Retrovirus-related pol polyprotein from transposon TNT 1-94</fullName>
    </submittedName>
</protein>
<sequence>MSSESNASKSPTMLKNTSYSSRNDNIITSNSYSTLNEEEDEEEDVENVYDETANLFPNTKTSRSSFFTAAAGVYQAVLLEVNVESKIQNDINADDADIRPIYDEEPMAEIVQNIIFIVDSGCTKHMMGNLKLLCTKFLNKTLHAFVKEEGIEHQTSIARTPEQNNVVERRNHTLVEVAQTMLLASKLPLFFWVEAIAIACYTQNRDGENLDKKKEKEDPYIFVGYSTQSKGYRVYNKRTRLIVESIHINFNEIKELTMTSDDNTSGLAPQRQKTYDHNVKNSDFKTTTMNLQVQSCPLFKEYFTAGNNSVSKSFGLSDNHQQTDTQPTLNVQPTIEPTTPKTNVNAEETNIDQAADV</sequence>
<dbReference type="PANTHER" id="PTHR42648">
    <property type="entry name" value="TRANSPOSASE, PUTATIVE-RELATED"/>
    <property type="match status" value="1"/>
</dbReference>
<dbReference type="InterPro" id="IPR036397">
    <property type="entry name" value="RNaseH_sf"/>
</dbReference>
<dbReference type="Gene3D" id="3.30.420.10">
    <property type="entry name" value="Ribonuclease H-like superfamily/Ribonuclease H"/>
    <property type="match status" value="1"/>
</dbReference>
<dbReference type="InterPro" id="IPR001584">
    <property type="entry name" value="Integrase_cat-core"/>
</dbReference>
<reference evidence="3" key="1">
    <citation type="journal article" date="2022" name="Int. J. Mol. Sci.">
        <title>Draft Genome of Tanacetum Coccineum: Genomic Comparison of Closely Related Tanacetum-Family Plants.</title>
        <authorList>
            <person name="Yamashiro T."/>
            <person name="Shiraishi A."/>
            <person name="Nakayama K."/>
            <person name="Satake H."/>
        </authorList>
    </citation>
    <scope>NUCLEOTIDE SEQUENCE</scope>
</reference>
<dbReference type="Proteomes" id="UP001151760">
    <property type="component" value="Unassembled WGS sequence"/>
</dbReference>
<organism evidence="3 4">
    <name type="scientific">Tanacetum coccineum</name>
    <dbReference type="NCBI Taxonomy" id="301880"/>
    <lineage>
        <taxon>Eukaryota</taxon>
        <taxon>Viridiplantae</taxon>
        <taxon>Streptophyta</taxon>
        <taxon>Embryophyta</taxon>
        <taxon>Tracheophyta</taxon>
        <taxon>Spermatophyta</taxon>
        <taxon>Magnoliopsida</taxon>
        <taxon>eudicotyledons</taxon>
        <taxon>Gunneridae</taxon>
        <taxon>Pentapetalae</taxon>
        <taxon>asterids</taxon>
        <taxon>campanulids</taxon>
        <taxon>Asterales</taxon>
        <taxon>Asteraceae</taxon>
        <taxon>Asteroideae</taxon>
        <taxon>Anthemideae</taxon>
        <taxon>Anthemidinae</taxon>
        <taxon>Tanacetum</taxon>
    </lineage>
</organism>
<feature type="compositionally biased region" description="Polar residues" evidence="1">
    <location>
        <begin position="1"/>
        <end position="35"/>
    </location>
</feature>
<dbReference type="InterPro" id="IPR057670">
    <property type="entry name" value="SH3_retrovirus"/>
</dbReference>
<dbReference type="EMBL" id="BQNB010019582">
    <property type="protein sequence ID" value="GJT86803.1"/>
    <property type="molecule type" value="Genomic_DNA"/>
</dbReference>
<comment type="caution">
    <text evidence="3">The sequence shown here is derived from an EMBL/GenBank/DDBJ whole genome shotgun (WGS) entry which is preliminary data.</text>
</comment>
<name>A0ABQ5HFY2_9ASTR</name>
<dbReference type="PROSITE" id="PS50994">
    <property type="entry name" value="INTEGRASE"/>
    <property type="match status" value="1"/>
</dbReference>
<evidence type="ECO:0000259" key="2">
    <source>
        <dbReference type="PROSITE" id="PS50994"/>
    </source>
</evidence>
<dbReference type="SUPFAM" id="SSF53098">
    <property type="entry name" value="Ribonuclease H-like"/>
    <property type="match status" value="1"/>
</dbReference>
<evidence type="ECO:0000313" key="3">
    <source>
        <dbReference type="EMBL" id="GJT86803.1"/>
    </source>
</evidence>
<gene>
    <name evidence="3" type="ORF">Tco_1068520</name>
</gene>